<dbReference type="PROSITE" id="PS50053">
    <property type="entry name" value="UBIQUITIN_2"/>
    <property type="match status" value="1"/>
</dbReference>
<dbReference type="PANTHER" id="PTHR15316">
    <property type="entry name" value="SPLICEOSOME ASSOCIATED PROTEIN 114/SWAP SPLICING FACTOR-RELATED"/>
    <property type="match status" value="1"/>
</dbReference>
<keyword evidence="11" id="KW-1185">Reference proteome</keyword>
<gene>
    <name evidence="10" type="ORF">ANCCEY_13706</name>
</gene>
<feature type="compositionally biased region" description="Acidic residues" evidence="7">
    <location>
        <begin position="329"/>
        <end position="343"/>
    </location>
</feature>
<feature type="compositionally biased region" description="Low complexity" evidence="7">
    <location>
        <begin position="535"/>
        <end position="553"/>
    </location>
</feature>
<dbReference type="InterPro" id="IPR022030">
    <property type="entry name" value="SF3A1_dom"/>
</dbReference>
<feature type="region of interest" description="Disordered" evidence="7">
    <location>
        <begin position="321"/>
        <end position="384"/>
    </location>
</feature>
<dbReference type="PROSITE" id="PS00299">
    <property type="entry name" value="UBIQUITIN_1"/>
    <property type="match status" value="1"/>
</dbReference>
<dbReference type="SMART" id="SM00648">
    <property type="entry name" value="SWAP"/>
    <property type="match status" value="2"/>
</dbReference>
<evidence type="ECO:0000256" key="6">
    <source>
        <dbReference type="ARBA" id="ARBA00023242"/>
    </source>
</evidence>
<dbReference type="InterPro" id="IPR029071">
    <property type="entry name" value="Ubiquitin-like_domsf"/>
</dbReference>
<evidence type="ECO:0000256" key="1">
    <source>
        <dbReference type="ARBA" id="ARBA00004123"/>
    </source>
</evidence>
<dbReference type="GO" id="GO:0045292">
    <property type="term" value="P:mRNA cis splicing, via spliceosome"/>
    <property type="evidence" value="ECO:0007669"/>
    <property type="project" value="InterPro"/>
</dbReference>
<evidence type="ECO:0000256" key="7">
    <source>
        <dbReference type="SAM" id="MobiDB-lite"/>
    </source>
</evidence>
<dbReference type="SMART" id="SM00213">
    <property type="entry name" value="UBQ"/>
    <property type="match status" value="1"/>
</dbReference>
<dbReference type="FunFam" id="1.10.10.790:FF:000001">
    <property type="entry name" value="Splicing factor 3a, subunit 1"/>
    <property type="match status" value="1"/>
</dbReference>
<keyword evidence="6" id="KW-0539">Nucleus</keyword>
<evidence type="ECO:0000256" key="3">
    <source>
        <dbReference type="ARBA" id="ARBA00022728"/>
    </source>
</evidence>
<keyword evidence="5" id="KW-0508">mRNA splicing</keyword>
<dbReference type="GO" id="GO:0000381">
    <property type="term" value="P:regulation of alternative mRNA splicing, via spliceosome"/>
    <property type="evidence" value="ECO:0007669"/>
    <property type="project" value="TreeGrafter"/>
</dbReference>
<protein>
    <submittedName>
        <fullName evidence="10">Surp module</fullName>
    </submittedName>
</protein>
<dbReference type="Proteomes" id="UP000054495">
    <property type="component" value="Unassembled WGS sequence"/>
</dbReference>
<evidence type="ECO:0000256" key="4">
    <source>
        <dbReference type="ARBA" id="ARBA00022737"/>
    </source>
</evidence>
<feature type="domain" description="SURP motif" evidence="9">
    <location>
        <begin position="68"/>
        <end position="110"/>
    </location>
</feature>
<evidence type="ECO:0000313" key="10">
    <source>
        <dbReference type="EMBL" id="EPB67205.1"/>
    </source>
</evidence>
<feature type="compositionally biased region" description="Pro residues" evidence="7">
    <location>
        <begin position="353"/>
        <end position="381"/>
    </location>
</feature>
<evidence type="ECO:0000259" key="9">
    <source>
        <dbReference type="PROSITE" id="PS50128"/>
    </source>
</evidence>
<sequence length="661" mass="73548">MAPTAVTVVSHREEDSMNNEPSLSGRTIIGLIYPPPDIRSMLFLTTAVYQLALKTDMATSLARRVLAIVDKTAAFVARNGVDFENKIREKEASNKRFNFLSPTDPYNAYYKQKVRDFQEGKVDTTTVAPKPQLPEAVKDAVKKADFVPTKPPPAFEFCADPATINAYDLDLIRMTALFVARNGRQFLTQLMTREARNFQFDFLKPQHSNFSYFTKLVEQYTKVIIPPNTILEDLRNEKGNTKKLMEDVNYRVAWEKHQKSLRDKEEKEAEKERVAYASIDWHDFVVVQTVDFQPGDTTNLPGLCTPKDVGARILLEARSEAQKQAGEAMEMDMDESDSEEETEQQIQNEVEPAPEPTPTPAPAPPEETPPPPAEFSTPLPPTRQKDLIVKDYDPKKDLNIPTFGAIFVMFRYNTVDSQYKEDRERQLGERGNEEPVLAPGAEISKNLGRFAERRTDIFGVGAAGAEQTVIGRKLGEEAPQPTKQLIWDGSEETREAHTLAVQSQVTIDQQIHEIHRQHGFLPDASKERIGAQPVTQQPARTAAGATATTPAMPRMQFPPPPAGSGLMPLPPGFVMPTLPGGAIPPPPGGAMPPLPGGIPPPPSSVADLKQNLQDKLSMPTGKQKLIFDGFFLKDNFSLAFYNMKNQSFVILQIKERGGKNK</sequence>
<dbReference type="InterPro" id="IPR000626">
    <property type="entry name" value="Ubiquitin-like_dom"/>
</dbReference>
<dbReference type="GO" id="GO:0005686">
    <property type="term" value="C:U2 snRNP"/>
    <property type="evidence" value="ECO:0007669"/>
    <property type="project" value="TreeGrafter"/>
</dbReference>
<dbReference type="Pfam" id="PF00240">
    <property type="entry name" value="ubiquitin"/>
    <property type="match status" value="1"/>
</dbReference>
<dbReference type="Pfam" id="PF12230">
    <property type="entry name" value="PRP21_like_P"/>
    <property type="match status" value="1"/>
</dbReference>
<organism evidence="10 11">
    <name type="scientific">Ancylostoma ceylanicum</name>
    <dbReference type="NCBI Taxonomy" id="53326"/>
    <lineage>
        <taxon>Eukaryota</taxon>
        <taxon>Metazoa</taxon>
        <taxon>Ecdysozoa</taxon>
        <taxon>Nematoda</taxon>
        <taxon>Chromadorea</taxon>
        <taxon>Rhabditida</taxon>
        <taxon>Rhabditina</taxon>
        <taxon>Rhabditomorpha</taxon>
        <taxon>Strongyloidea</taxon>
        <taxon>Ancylostomatidae</taxon>
        <taxon>Ancylostomatinae</taxon>
        <taxon>Ancylostoma</taxon>
    </lineage>
</organism>
<dbReference type="AlphaFoldDB" id="A0A0D6L6C5"/>
<keyword evidence="3" id="KW-0747">Spliceosome</keyword>
<evidence type="ECO:0000313" key="11">
    <source>
        <dbReference type="Proteomes" id="UP000054495"/>
    </source>
</evidence>
<dbReference type="InterPro" id="IPR035967">
    <property type="entry name" value="SWAP/Surp_sf"/>
</dbReference>
<dbReference type="SUPFAM" id="SSF109905">
    <property type="entry name" value="Surp module (SWAP domain)"/>
    <property type="match status" value="2"/>
</dbReference>
<evidence type="ECO:0000259" key="8">
    <source>
        <dbReference type="PROSITE" id="PS50053"/>
    </source>
</evidence>
<feature type="region of interest" description="Disordered" evidence="7">
    <location>
        <begin position="1"/>
        <end position="21"/>
    </location>
</feature>
<feature type="region of interest" description="Disordered" evidence="7">
    <location>
        <begin position="533"/>
        <end position="553"/>
    </location>
</feature>
<dbReference type="GO" id="GO:0003723">
    <property type="term" value="F:RNA binding"/>
    <property type="evidence" value="ECO:0007669"/>
    <property type="project" value="InterPro"/>
</dbReference>
<dbReference type="Pfam" id="PF01805">
    <property type="entry name" value="Surp"/>
    <property type="match status" value="2"/>
</dbReference>
<comment type="subcellular location">
    <subcellularLocation>
        <location evidence="1">Nucleus</location>
    </subcellularLocation>
</comment>
<dbReference type="GO" id="GO:0071013">
    <property type="term" value="C:catalytic step 2 spliceosome"/>
    <property type="evidence" value="ECO:0007669"/>
    <property type="project" value="TreeGrafter"/>
</dbReference>
<feature type="domain" description="Ubiquitin-like" evidence="8">
    <location>
        <begin position="604"/>
        <end position="658"/>
    </location>
</feature>
<dbReference type="FunFam" id="1.10.10.790:FF:000002">
    <property type="entry name" value="Splicing factor 3A subunit 1"/>
    <property type="match status" value="1"/>
</dbReference>
<accession>A0A0D6L6C5</accession>
<dbReference type="GO" id="GO:0071004">
    <property type="term" value="C:U2-type prespliceosome"/>
    <property type="evidence" value="ECO:0007669"/>
    <property type="project" value="TreeGrafter"/>
</dbReference>
<name>A0A0D6L6C5_9BILA</name>
<dbReference type="SUPFAM" id="SSF54236">
    <property type="entry name" value="Ubiquitin-like"/>
    <property type="match status" value="1"/>
</dbReference>
<dbReference type="InterPro" id="IPR045146">
    <property type="entry name" value="SF3A1"/>
</dbReference>
<dbReference type="PANTHER" id="PTHR15316:SF1">
    <property type="entry name" value="SPLICING FACTOR 3A SUBUNIT 1"/>
    <property type="match status" value="1"/>
</dbReference>
<dbReference type="InterPro" id="IPR000061">
    <property type="entry name" value="Surp"/>
</dbReference>
<dbReference type="Gene3D" id="1.10.10.790">
    <property type="entry name" value="Surp module"/>
    <property type="match status" value="2"/>
</dbReference>
<dbReference type="PROSITE" id="PS50128">
    <property type="entry name" value="SURP"/>
    <property type="match status" value="2"/>
</dbReference>
<dbReference type="Gene3D" id="3.10.20.90">
    <property type="entry name" value="Phosphatidylinositol 3-kinase Catalytic Subunit, Chain A, domain 1"/>
    <property type="match status" value="1"/>
</dbReference>
<proteinExistence type="predicted"/>
<keyword evidence="4" id="KW-0677">Repeat</keyword>
<feature type="domain" description="SURP motif" evidence="9">
    <location>
        <begin position="171"/>
        <end position="213"/>
    </location>
</feature>
<keyword evidence="2" id="KW-0507">mRNA processing</keyword>
<evidence type="ECO:0000256" key="5">
    <source>
        <dbReference type="ARBA" id="ARBA00023187"/>
    </source>
</evidence>
<dbReference type="InterPro" id="IPR019954">
    <property type="entry name" value="Ubiquitin_CS"/>
</dbReference>
<reference evidence="10 11" key="1">
    <citation type="submission" date="2013-05" db="EMBL/GenBank/DDBJ databases">
        <title>Draft genome of the parasitic nematode Anyclostoma ceylanicum.</title>
        <authorList>
            <person name="Mitreva M."/>
        </authorList>
    </citation>
    <scope>NUCLEOTIDE SEQUENCE [LARGE SCALE GENOMIC DNA]</scope>
</reference>
<evidence type="ECO:0000256" key="2">
    <source>
        <dbReference type="ARBA" id="ARBA00022664"/>
    </source>
</evidence>
<dbReference type="EMBL" id="KE125747">
    <property type="protein sequence ID" value="EPB67205.1"/>
    <property type="molecule type" value="Genomic_DNA"/>
</dbReference>